<organism evidence="2 3">
    <name type="scientific">Halorhodospira halochloris</name>
    <name type="common">Ectothiorhodospira halochloris</name>
    <dbReference type="NCBI Taxonomy" id="1052"/>
    <lineage>
        <taxon>Bacteria</taxon>
        <taxon>Pseudomonadati</taxon>
        <taxon>Pseudomonadota</taxon>
        <taxon>Gammaproteobacteria</taxon>
        <taxon>Chromatiales</taxon>
        <taxon>Ectothiorhodospiraceae</taxon>
        <taxon>Halorhodospira</taxon>
    </lineage>
</organism>
<accession>A0A0X8X9Z8</accession>
<evidence type="ECO:0000313" key="3">
    <source>
        <dbReference type="Proteomes" id="UP000218890"/>
    </source>
</evidence>
<feature type="chain" id="PRO_5016262014" description="Outer membrane protein" evidence="1">
    <location>
        <begin position="24"/>
        <end position="239"/>
    </location>
</feature>
<protein>
    <recommendedName>
        <fullName evidence="4">Outer membrane protein</fullName>
    </recommendedName>
</protein>
<reference evidence="2" key="1">
    <citation type="submission" date="2016-02" db="EMBL/GenBank/DDBJ databases">
        <title>Halorhodospira halochloris DSM-1059 complete genome, version 2.</title>
        <authorList>
            <person name="Tsukatani Y."/>
        </authorList>
    </citation>
    <scope>NUCLEOTIDE SEQUENCE</scope>
    <source>
        <strain evidence="2">DSM 1059</strain>
    </source>
</reference>
<name>A0A0X8X9Z8_HALHR</name>
<gene>
    <name evidence="2" type="ORF">HH1059_14810</name>
</gene>
<sequence length="239" mass="25774">MRRVIQTTTVALFLAVGGSAAHATGGIFGLSAGANIWSHSSSGDLFGGDIDDTLDLDSDNDVHLWAEWDHIFPMIPSVRLDHTELVQDGADGSSVDLGHTDFTAFWSPLPLPFVSIDIGLTARNFDGELDGGTIADDDLPGNWADEIDTITSFSGWLPLGYLRAAVNIPTTPLRLEASVKDLSIGDNSITDMQANLVYKFMYAGVMVGYRDLSIELDEFDDITTDISFSGLYGGGFVRF</sequence>
<evidence type="ECO:0000256" key="1">
    <source>
        <dbReference type="SAM" id="SignalP"/>
    </source>
</evidence>
<dbReference type="Proteomes" id="UP000218890">
    <property type="component" value="Chromosome"/>
</dbReference>
<dbReference type="EMBL" id="AP017372">
    <property type="protein sequence ID" value="BAU58186.2"/>
    <property type="molecule type" value="Genomic_DNA"/>
</dbReference>
<evidence type="ECO:0000313" key="2">
    <source>
        <dbReference type="EMBL" id="BAU58186.2"/>
    </source>
</evidence>
<keyword evidence="1" id="KW-0732">Signal</keyword>
<dbReference type="RefSeq" id="WP_231901901.1">
    <property type="nucleotide sequence ID" value="NZ_AP017372.2"/>
</dbReference>
<keyword evidence="3" id="KW-1185">Reference proteome</keyword>
<proteinExistence type="predicted"/>
<feature type="signal peptide" evidence="1">
    <location>
        <begin position="1"/>
        <end position="23"/>
    </location>
</feature>
<evidence type="ECO:0008006" key="4">
    <source>
        <dbReference type="Google" id="ProtNLM"/>
    </source>
</evidence>
<dbReference type="NCBIfam" id="TIGR04219">
    <property type="entry name" value="OMP_w_GlyGly"/>
    <property type="match status" value="1"/>
</dbReference>
<dbReference type="InterPro" id="IPR026387">
    <property type="entry name" value="OMP_w_GlyGly"/>
</dbReference>
<dbReference type="AlphaFoldDB" id="A0A0X8X9Z8"/>
<dbReference type="KEGG" id="hhk:HH1059_14810"/>